<feature type="compositionally biased region" description="Basic and acidic residues" evidence="1">
    <location>
        <begin position="250"/>
        <end position="268"/>
    </location>
</feature>
<dbReference type="AlphaFoldDB" id="A0A078APK4"/>
<feature type="region of interest" description="Disordered" evidence="1">
    <location>
        <begin position="219"/>
        <end position="268"/>
    </location>
</feature>
<proteinExistence type="predicted"/>
<sequence length="599" mass="71993">MDKDILTQNSQISGQLALLETQLNTSAINNNQQVDVELLPRDYQWILENFRESDYSQAEKLTKQIELKLKHGIEGLEIIQHIIIPQRNILLIEYKYEKIQYGQNLDFIDLNNQQLLKTIKIRADGKIYYQHYNGIDYIFHRDYDSLNLSRFDDYYQEQRKFDIKFIMDSKDDLNYIRDLKILDEFNIWMDIGIYNYVIKFDKQPLNTLKQNAQLKIYIPELESDYENDEDDDDDDDDEDEDEDESDSEEGEKKQKQKEKVKEIKQDKRSDLPSNQLFIKHPDSSVYQAKNDNDGSHKFIESQIKNHFVFQANSGTLLLDKKTLEIAKKLDKSYYVIKYLDLFEYLLDEDFNIYKFENIDQSSPQKVHKLSDLKIYYLHKIVTTSNKFIIFFSNKSEAYFVLVFDARTFQLIDEFQNLIGMKDGDSLQIDTLYNRLYYRDKKNLDFIRYVNFSNNYFQHNELTPVQYQGKQVDLNEYKDIKGRFLLIKLRQQQKILIQDLETGIQKEVPKKYKYQLESHLEQNEKAFYDEKFEQIVKQEYERKLTDVKELKQGDSISSNQKENQRDILQVKLSINVYQKQLYLNRLEICFKYLFFQQQNT</sequence>
<keyword evidence="3" id="KW-1185">Reference proteome</keyword>
<evidence type="ECO:0000256" key="1">
    <source>
        <dbReference type="SAM" id="MobiDB-lite"/>
    </source>
</evidence>
<gene>
    <name evidence="2" type="primary">Contig18236.g19375</name>
    <name evidence="2" type="ORF">STYLEM_13131</name>
</gene>
<organism evidence="2 3">
    <name type="scientific">Stylonychia lemnae</name>
    <name type="common">Ciliate</name>
    <dbReference type="NCBI Taxonomy" id="5949"/>
    <lineage>
        <taxon>Eukaryota</taxon>
        <taxon>Sar</taxon>
        <taxon>Alveolata</taxon>
        <taxon>Ciliophora</taxon>
        <taxon>Intramacronucleata</taxon>
        <taxon>Spirotrichea</taxon>
        <taxon>Stichotrichia</taxon>
        <taxon>Sporadotrichida</taxon>
        <taxon>Oxytrichidae</taxon>
        <taxon>Stylonychinae</taxon>
        <taxon>Stylonychia</taxon>
    </lineage>
</organism>
<protein>
    <submittedName>
        <fullName evidence="2">Uncharacterized protein</fullName>
    </submittedName>
</protein>
<dbReference type="Proteomes" id="UP000039865">
    <property type="component" value="Unassembled WGS sequence"/>
</dbReference>
<dbReference type="InParanoid" id="A0A078APK4"/>
<dbReference type="EMBL" id="CCKQ01012456">
    <property type="protein sequence ID" value="CDW84074.1"/>
    <property type="molecule type" value="Genomic_DNA"/>
</dbReference>
<feature type="compositionally biased region" description="Acidic residues" evidence="1">
    <location>
        <begin position="221"/>
        <end position="249"/>
    </location>
</feature>
<evidence type="ECO:0000313" key="2">
    <source>
        <dbReference type="EMBL" id="CDW84074.1"/>
    </source>
</evidence>
<reference evidence="2 3" key="1">
    <citation type="submission" date="2014-06" db="EMBL/GenBank/DDBJ databases">
        <authorList>
            <person name="Swart Estienne"/>
        </authorList>
    </citation>
    <scope>NUCLEOTIDE SEQUENCE [LARGE SCALE GENOMIC DNA]</scope>
    <source>
        <strain evidence="2 3">130c</strain>
    </source>
</reference>
<name>A0A078APK4_STYLE</name>
<accession>A0A078APK4</accession>
<evidence type="ECO:0000313" key="3">
    <source>
        <dbReference type="Proteomes" id="UP000039865"/>
    </source>
</evidence>